<feature type="domain" description="Thymidylate kinase-like" evidence="5">
    <location>
        <begin position="5"/>
        <end position="180"/>
    </location>
</feature>
<dbReference type="PANTHER" id="PTHR10344">
    <property type="entry name" value="THYMIDYLATE KINASE"/>
    <property type="match status" value="1"/>
</dbReference>
<evidence type="ECO:0000256" key="4">
    <source>
        <dbReference type="ARBA" id="ARBA00022840"/>
    </source>
</evidence>
<dbReference type="NCBIfam" id="NF005923">
    <property type="entry name" value="PRK07933.1"/>
    <property type="match status" value="1"/>
</dbReference>
<dbReference type="AlphaFoldDB" id="U3GVN1"/>
<dbReference type="eggNOG" id="COG0125">
    <property type="taxonomic scope" value="Bacteria"/>
</dbReference>
<dbReference type="GO" id="GO:0006235">
    <property type="term" value="P:dTTP biosynthetic process"/>
    <property type="evidence" value="ECO:0007669"/>
    <property type="project" value="TreeGrafter"/>
</dbReference>
<evidence type="ECO:0000256" key="1">
    <source>
        <dbReference type="ARBA" id="ARBA00009776"/>
    </source>
</evidence>
<comment type="similarity">
    <text evidence="1">Belongs to the thymidylate kinase family.</text>
</comment>
<dbReference type="GO" id="GO:0006227">
    <property type="term" value="P:dUDP biosynthetic process"/>
    <property type="evidence" value="ECO:0007669"/>
    <property type="project" value="TreeGrafter"/>
</dbReference>
<dbReference type="HOGENOM" id="CLU_049131_1_0_11"/>
<dbReference type="PANTHER" id="PTHR10344:SF4">
    <property type="entry name" value="UMP-CMP KINASE 2, MITOCHONDRIAL"/>
    <property type="match status" value="1"/>
</dbReference>
<dbReference type="GeneID" id="78249228"/>
<dbReference type="GO" id="GO:0004798">
    <property type="term" value="F:dTMP kinase activity"/>
    <property type="evidence" value="ECO:0007669"/>
    <property type="project" value="TreeGrafter"/>
</dbReference>
<protein>
    <recommendedName>
        <fullName evidence="2">Thymidylate kinase</fullName>
    </recommendedName>
</protein>
<dbReference type="EMBL" id="CP006365">
    <property type="protein sequence ID" value="AGU14533.1"/>
    <property type="molecule type" value="Genomic_DNA"/>
</dbReference>
<evidence type="ECO:0000256" key="3">
    <source>
        <dbReference type="ARBA" id="ARBA00022741"/>
    </source>
</evidence>
<dbReference type="SUPFAM" id="SSF52540">
    <property type="entry name" value="P-loop containing nucleoside triphosphate hydrolases"/>
    <property type="match status" value="1"/>
</dbReference>
<dbReference type="InterPro" id="IPR027417">
    <property type="entry name" value="P-loop_NTPase"/>
</dbReference>
<dbReference type="PATRIC" id="fig|1348662.3.peg.357"/>
<evidence type="ECO:0000313" key="6">
    <source>
        <dbReference type="EMBL" id="AGU14533.1"/>
    </source>
</evidence>
<organism evidence="6 7">
    <name type="scientific">Corynebacterium argentoratense DSM 44202</name>
    <dbReference type="NCBI Taxonomy" id="1348662"/>
    <lineage>
        <taxon>Bacteria</taxon>
        <taxon>Bacillati</taxon>
        <taxon>Actinomycetota</taxon>
        <taxon>Actinomycetes</taxon>
        <taxon>Mycobacteriales</taxon>
        <taxon>Corynebacteriaceae</taxon>
        <taxon>Corynebacterium</taxon>
    </lineage>
</organism>
<dbReference type="InterPro" id="IPR039430">
    <property type="entry name" value="Thymidylate_kin-like_dom"/>
</dbReference>
<accession>U3GVN1</accession>
<keyword evidence="3" id="KW-0547">Nucleotide-binding</keyword>
<keyword evidence="7" id="KW-1185">Reference proteome</keyword>
<dbReference type="GO" id="GO:0005524">
    <property type="term" value="F:ATP binding"/>
    <property type="evidence" value="ECO:0007669"/>
    <property type="project" value="UniProtKB-KW"/>
</dbReference>
<evidence type="ECO:0000313" key="7">
    <source>
        <dbReference type="Proteomes" id="UP000016943"/>
    </source>
</evidence>
<keyword evidence="4" id="KW-0067">ATP-binding</keyword>
<proteinExistence type="inferred from homology"/>
<evidence type="ECO:0000259" key="5">
    <source>
        <dbReference type="Pfam" id="PF02223"/>
    </source>
</evidence>
<evidence type="ECO:0000256" key="2">
    <source>
        <dbReference type="ARBA" id="ARBA00017144"/>
    </source>
</evidence>
<dbReference type="GO" id="GO:0005829">
    <property type="term" value="C:cytosol"/>
    <property type="evidence" value="ECO:0007669"/>
    <property type="project" value="TreeGrafter"/>
</dbReference>
<dbReference type="RefSeq" id="WP_020975672.1">
    <property type="nucleotide sequence ID" value="NC_022198.1"/>
</dbReference>
<dbReference type="GO" id="GO:0006233">
    <property type="term" value="P:dTDP biosynthetic process"/>
    <property type="evidence" value="ECO:0007669"/>
    <property type="project" value="TreeGrafter"/>
</dbReference>
<dbReference type="Proteomes" id="UP000016943">
    <property type="component" value="Chromosome"/>
</dbReference>
<dbReference type="Gene3D" id="3.40.50.300">
    <property type="entry name" value="P-loop containing nucleotide triphosphate hydrolases"/>
    <property type="match status" value="1"/>
</dbReference>
<dbReference type="KEGG" id="caz:CARG_01815"/>
<reference evidence="6 7" key="1">
    <citation type="journal article" date="2013" name="Genome Announc.">
        <title>Whole-Genome Sequence of the Clinical Strain Corynebacterium argentoratense DSM 44202, Isolated from a Human Throat Specimen.</title>
        <authorList>
            <person name="Bomholt C."/>
            <person name="Glaub A."/>
            <person name="Gravermann K."/>
            <person name="Albersmeier A."/>
            <person name="Brinkrolf K."/>
            <person name="Ruckert C."/>
            <person name="Tauch A."/>
        </authorList>
    </citation>
    <scope>NUCLEOTIDE SEQUENCE [LARGE SCALE GENOMIC DNA]</scope>
    <source>
        <strain evidence="6">DSM 44202</strain>
    </source>
</reference>
<gene>
    <name evidence="6" type="ORF">CARG_01815</name>
</gene>
<dbReference type="OrthoDB" id="9774907at2"/>
<dbReference type="CDD" id="cd01672">
    <property type="entry name" value="TMPK"/>
    <property type="match status" value="1"/>
</dbReference>
<sequence length="207" mass="22616">MIIAIEGIDGAGKNTLVRALTGLIDRPVIVQAFPRYGTLHADLAADALKHKLGDTVESIHAMALLFALDRYGYKDTLLSYAPGGTHEHDVLLLDRYVASNAAYTAARLDSVEGQHFVADLEFGRFGLPAPDLTILLGTDADLAAQRAQRRAEADTSRALDAYESDSSLQERTLDAYRRLADDNWHGPWMSAHPDTDPRDVAAYIAQL</sequence>
<name>U3GVN1_9CORY</name>
<dbReference type="Pfam" id="PF02223">
    <property type="entry name" value="Thymidylate_kin"/>
    <property type="match status" value="1"/>
</dbReference>
<dbReference type="STRING" id="1348662.CARG_01815"/>